<feature type="compositionally biased region" description="Polar residues" evidence="1">
    <location>
        <begin position="331"/>
        <end position="341"/>
    </location>
</feature>
<evidence type="ECO:0000256" key="1">
    <source>
        <dbReference type="SAM" id="MobiDB-lite"/>
    </source>
</evidence>
<comment type="caution">
    <text evidence="3">The sequence shown here is derived from an EMBL/GenBank/DDBJ whole genome shotgun (WGS) entry which is preliminary data.</text>
</comment>
<dbReference type="PANTHER" id="PTHR46410:SF26">
    <property type="entry name" value="BULB-TYPE LECTIN DOMAIN-CONTAINING PROTEIN-RELATED"/>
    <property type="match status" value="1"/>
</dbReference>
<dbReference type="CDD" id="cd16100">
    <property type="entry name" value="ARID"/>
    <property type="match status" value="1"/>
</dbReference>
<proteinExistence type="predicted"/>
<dbReference type="InterPro" id="IPR001606">
    <property type="entry name" value="ARID_dom"/>
</dbReference>
<dbReference type="SUPFAM" id="SSF46774">
    <property type="entry name" value="ARID-like"/>
    <property type="match status" value="1"/>
</dbReference>
<dbReference type="Gene3D" id="1.10.150.60">
    <property type="entry name" value="ARID DNA-binding domain"/>
    <property type="match status" value="1"/>
</dbReference>
<dbReference type="Gene3D" id="4.10.60.10">
    <property type="entry name" value="Zinc finger, CCHC-type"/>
    <property type="match status" value="1"/>
</dbReference>
<reference evidence="3" key="1">
    <citation type="journal article" date="2019" name="Sci. Rep.">
        <title>Draft genome of Tanacetum cinerariifolium, the natural source of mosquito coil.</title>
        <authorList>
            <person name="Yamashiro T."/>
            <person name="Shiraishi A."/>
            <person name="Satake H."/>
            <person name="Nakayama K."/>
        </authorList>
    </citation>
    <scope>NUCLEOTIDE SEQUENCE</scope>
</reference>
<feature type="region of interest" description="Disordered" evidence="1">
    <location>
        <begin position="328"/>
        <end position="362"/>
    </location>
</feature>
<dbReference type="InterPro" id="IPR036875">
    <property type="entry name" value="Znf_CCHC_sf"/>
</dbReference>
<name>A0A699IAB9_TANCI</name>
<dbReference type="PANTHER" id="PTHR46410">
    <property type="entry name" value="AT-RICH INTERACTIVE DOMAIN-CONTAINING PROTEIN 2"/>
    <property type="match status" value="1"/>
</dbReference>
<protein>
    <submittedName>
        <fullName evidence="3">ARID DNA-binding domain-containing protein</fullName>
    </submittedName>
</protein>
<dbReference type="GO" id="GO:0008270">
    <property type="term" value="F:zinc ion binding"/>
    <property type="evidence" value="ECO:0007669"/>
    <property type="project" value="InterPro"/>
</dbReference>
<keyword evidence="3" id="KW-0238">DNA-binding</keyword>
<dbReference type="GO" id="GO:0003677">
    <property type="term" value="F:DNA binding"/>
    <property type="evidence" value="ECO:0007669"/>
    <property type="project" value="UniProtKB-KW"/>
</dbReference>
<dbReference type="InterPro" id="IPR036431">
    <property type="entry name" value="ARID_dom_sf"/>
</dbReference>
<dbReference type="PROSITE" id="PS51011">
    <property type="entry name" value="ARID"/>
    <property type="match status" value="1"/>
</dbReference>
<sequence length="375" mass="43073">MQLSNEGKNMLKEKLKEIEAFNASSVCAAFKKKSAKTLTRKEKRARCFICKERGHVLWKCPNKKNKNTGETSKPLFDEKLKYPEVVHVKTDYMVEGSDEQNWNKIWYVGSVYKNHMSPTKSLFKILKNNFKVLDKEEDERKFIFSYGVEEAIVETKDGALGMEDLKMEKEDVQDYIDDEYLSMNGTLYAMKVNIFPRFLSFLDLIKIDKLVYKNWEVLGKKFIEMLEWFYIGFLGQDVLGELPPVIGVNKVDLLGLYKFVDDLGGYMNVSFNNKWNEIAKLLGLAQENQEVVKEYYKEFIGMVKIKEVVGKDRGTVRLKEPQAFVGMNAEIGNSPNGTPKGTAQIDVNDESNSEGTTNKDLKDYTSSSDDFIIIT</sequence>
<gene>
    <name evidence="3" type="ORF">Tci_485473</name>
</gene>
<organism evidence="3">
    <name type="scientific">Tanacetum cinerariifolium</name>
    <name type="common">Dalmatian daisy</name>
    <name type="synonym">Chrysanthemum cinerariifolium</name>
    <dbReference type="NCBI Taxonomy" id="118510"/>
    <lineage>
        <taxon>Eukaryota</taxon>
        <taxon>Viridiplantae</taxon>
        <taxon>Streptophyta</taxon>
        <taxon>Embryophyta</taxon>
        <taxon>Tracheophyta</taxon>
        <taxon>Spermatophyta</taxon>
        <taxon>Magnoliopsida</taxon>
        <taxon>eudicotyledons</taxon>
        <taxon>Gunneridae</taxon>
        <taxon>Pentapetalae</taxon>
        <taxon>asterids</taxon>
        <taxon>campanulids</taxon>
        <taxon>Asterales</taxon>
        <taxon>Asteraceae</taxon>
        <taxon>Asteroideae</taxon>
        <taxon>Anthemideae</taxon>
        <taxon>Anthemidinae</taxon>
        <taxon>Tanacetum</taxon>
    </lineage>
</organism>
<dbReference type="Pfam" id="PF01388">
    <property type="entry name" value="ARID"/>
    <property type="match status" value="1"/>
</dbReference>
<accession>A0A699IAB9</accession>
<evidence type="ECO:0000259" key="2">
    <source>
        <dbReference type="PROSITE" id="PS51011"/>
    </source>
</evidence>
<dbReference type="EMBL" id="BKCJ010244473">
    <property type="protein sequence ID" value="GEZ13500.1"/>
    <property type="molecule type" value="Genomic_DNA"/>
</dbReference>
<feature type="domain" description="ARID" evidence="2">
    <location>
        <begin position="216"/>
        <end position="308"/>
    </location>
</feature>
<dbReference type="SUPFAM" id="SSF57756">
    <property type="entry name" value="Retrovirus zinc finger-like domains"/>
    <property type="match status" value="1"/>
</dbReference>
<evidence type="ECO:0000313" key="3">
    <source>
        <dbReference type="EMBL" id="GEZ13500.1"/>
    </source>
</evidence>
<dbReference type="AlphaFoldDB" id="A0A699IAB9"/>